<evidence type="ECO:0000313" key="2">
    <source>
        <dbReference type="Proteomes" id="UP000054144"/>
    </source>
</evidence>
<protein>
    <submittedName>
        <fullName evidence="1">Uncharacterized protein</fullName>
    </submittedName>
</protein>
<sequence>MNGIIVFNGGFLCALPQMKDEQNDLERKLWEERHEIQQKYDDKVKGALKKAEIIGSGISPHEAEMLQRAFRDELAKFDRERVQVAWDGLVTKQQSRLEQLRVPAMFPSSEKADIDRQRRIVQVLEGIVGGDGRT</sequence>
<proteinExistence type="predicted"/>
<accession>A0A0D7A5A0</accession>
<evidence type="ECO:0000313" key="1">
    <source>
        <dbReference type="EMBL" id="KIY45993.1"/>
    </source>
</evidence>
<dbReference type="AlphaFoldDB" id="A0A0D7A5A0"/>
<dbReference type="OrthoDB" id="21617at2759"/>
<dbReference type="Proteomes" id="UP000054144">
    <property type="component" value="Unassembled WGS sequence"/>
</dbReference>
<keyword evidence="2" id="KW-1185">Reference proteome</keyword>
<gene>
    <name evidence="1" type="ORF">FISHEDRAFT_48441</name>
</gene>
<dbReference type="EMBL" id="KN882045">
    <property type="protein sequence ID" value="KIY45993.1"/>
    <property type="molecule type" value="Genomic_DNA"/>
</dbReference>
<name>A0A0D7A5A0_9AGAR</name>
<reference evidence="1 2" key="1">
    <citation type="journal article" date="2015" name="Fungal Genet. Biol.">
        <title>Evolution of novel wood decay mechanisms in Agaricales revealed by the genome sequences of Fistulina hepatica and Cylindrobasidium torrendii.</title>
        <authorList>
            <person name="Floudas D."/>
            <person name="Held B.W."/>
            <person name="Riley R."/>
            <person name="Nagy L.G."/>
            <person name="Koehler G."/>
            <person name="Ransdell A.S."/>
            <person name="Younus H."/>
            <person name="Chow J."/>
            <person name="Chiniquy J."/>
            <person name="Lipzen A."/>
            <person name="Tritt A."/>
            <person name="Sun H."/>
            <person name="Haridas S."/>
            <person name="LaButti K."/>
            <person name="Ohm R.A."/>
            <person name="Kues U."/>
            <person name="Blanchette R.A."/>
            <person name="Grigoriev I.V."/>
            <person name="Minto R.E."/>
            <person name="Hibbett D.S."/>
        </authorList>
    </citation>
    <scope>NUCLEOTIDE SEQUENCE [LARGE SCALE GENOMIC DNA]</scope>
    <source>
        <strain evidence="1 2">ATCC 64428</strain>
    </source>
</reference>
<organism evidence="1 2">
    <name type="scientific">Fistulina hepatica ATCC 64428</name>
    <dbReference type="NCBI Taxonomy" id="1128425"/>
    <lineage>
        <taxon>Eukaryota</taxon>
        <taxon>Fungi</taxon>
        <taxon>Dikarya</taxon>
        <taxon>Basidiomycota</taxon>
        <taxon>Agaricomycotina</taxon>
        <taxon>Agaricomycetes</taxon>
        <taxon>Agaricomycetidae</taxon>
        <taxon>Agaricales</taxon>
        <taxon>Fistulinaceae</taxon>
        <taxon>Fistulina</taxon>
    </lineage>
</organism>